<dbReference type="Proteomes" id="UP000076420">
    <property type="component" value="Unassembled WGS sequence"/>
</dbReference>
<dbReference type="EnsemblMetazoa" id="BGLB029799-RA">
    <property type="protein sequence ID" value="BGLB029799-PA"/>
    <property type="gene ID" value="BGLB029799"/>
</dbReference>
<evidence type="ECO:0000313" key="4">
    <source>
        <dbReference type="RefSeq" id="XP_013091737.1"/>
    </source>
</evidence>
<gene>
    <name evidence="1" type="primary">106075323</name>
    <name evidence="4" type="synonym">LOC106075323</name>
</gene>
<dbReference type="GeneID" id="106075323"/>
<reference evidence="4" key="2">
    <citation type="submission" date="2025-04" db="UniProtKB">
        <authorList>
            <consortium name="RefSeq"/>
        </authorList>
    </citation>
    <scope>IDENTIFICATION</scope>
</reference>
<evidence type="ECO:0000313" key="2">
    <source>
        <dbReference type="Proteomes" id="UP000076420"/>
    </source>
</evidence>
<evidence type="ECO:0000313" key="1">
    <source>
        <dbReference type="EnsemblMetazoa" id="BGLB029799-PA"/>
    </source>
</evidence>
<keyword evidence="3" id="KW-1185">Reference proteome</keyword>
<dbReference type="GO" id="GO:0051726">
    <property type="term" value="P:regulation of cell cycle"/>
    <property type="evidence" value="ECO:0007669"/>
    <property type="project" value="InterPro"/>
</dbReference>
<proteinExistence type="predicted"/>
<dbReference type="GO" id="GO:0005737">
    <property type="term" value="C:cytoplasm"/>
    <property type="evidence" value="ECO:0007669"/>
    <property type="project" value="TreeGrafter"/>
</dbReference>
<sequence length="175" mass="19492">MTLTDVLQAIFTDRSTSEFMEKSPESTMCELVTSAITQAAREGRLTHGLNDCVDALSRKPNDVVICILPVDTTSSHVNLDIQMLLIESVCVEYDILILKVDINEIHSELSHCTDLAQVGMATLMNRNENVPSELDCFLIQHGDDGLSFSEKKLLSMFHNVWSDSSEIKDFEDLPG</sequence>
<protein>
    <submittedName>
        <fullName evidence="4">Uncharacterized protein LOC106075323</fullName>
    </submittedName>
</protein>
<dbReference type="InterPro" id="IPR024824">
    <property type="entry name" value="GADD45"/>
</dbReference>
<dbReference type="OMA" id="ESTMCEL"/>
<dbReference type="AlphaFoldDB" id="A0A2C9LD92"/>
<dbReference type="RefSeq" id="XP_013091737.1">
    <property type="nucleotide sequence ID" value="XM_013236283.2"/>
</dbReference>
<dbReference type="KEGG" id="bgt:106075323"/>
<dbReference type="OrthoDB" id="5976967at2759"/>
<organism evidence="1 2">
    <name type="scientific">Biomphalaria glabrata</name>
    <name type="common">Bloodfluke planorb</name>
    <name type="synonym">Freshwater snail</name>
    <dbReference type="NCBI Taxonomy" id="6526"/>
    <lineage>
        <taxon>Eukaryota</taxon>
        <taxon>Metazoa</taxon>
        <taxon>Spiralia</taxon>
        <taxon>Lophotrochozoa</taxon>
        <taxon>Mollusca</taxon>
        <taxon>Gastropoda</taxon>
        <taxon>Heterobranchia</taxon>
        <taxon>Euthyneura</taxon>
        <taxon>Panpulmonata</taxon>
        <taxon>Hygrophila</taxon>
        <taxon>Lymnaeoidea</taxon>
        <taxon>Planorbidae</taxon>
        <taxon>Biomphalaria</taxon>
    </lineage>
</organism>
<dbReference type="GO" id="GO:0005634">
    <property type="term" value="C:nucleus"/>
    <property type="evidence" value="ECO:0007669"/>
    <property type="project" value="InterPro"/>
</dbReference>
<evidence type="ECO:0000313" key="3">
    <source>
        <dbReference type="Proteomes" id="UP001165740"/>
    </source>
</evidence>
<accession>A0A2C9LD92</accession>
<name>A0A2C9LD92_BIOGL</name>
<dbReference type="Proteomes" id="UP001165740">
    <property type="component" value="Chromosome 5"/>
</dbReference>
<dbReference type="PANTHER" id="PTHR10411:SF8">
    <property type="entry name" value="FI09246P"/>
    <property type="match status" value="1"/>
</dbReference>
<dbReference type="PANTHER" id="PTHR10411">
    <property type="entry name" value="GROWTH ARREST AND DNA DAMAGE-INDUCIBLE PROTEIN GADD45"/>
    <property type="match status" value="1"/>
</dbReference>
<reference evidence="1" key="1">
    <citation type="submission" date="2020-05" db="UniProtKB">
        <authorList>
            <consortium name="EnsemblMetazoa"/>
        </authorList>
    </citation>
    <scope>IDENTIFICATION</scope>
    <source>
        <strain evidence="1">BB02</strain>
    </source>
</reference>
<dbReference type="VEuPathDB" id="VectorBase:BGLB029799"/>
<dbReference type="InterPro" id="IPR029064">
    <property type="entry name" value="Ribosomal_eL30-like_sf"/>
</dbReference>
<dbReference type="VEuPathDB" id="VectorBase:BGLAX_049031"/>
<dbReference type="Gene3D" id="3.30.1330.30">
    <property type="match status" value="1"/>
</dbReference>